<dbReference type="InterPro" id="IPR029046">
    <property type="entry name" value="LolA/LolB/LppX"/>
</dbReference>
<proteinExistence type="predicted"/>
<dbReference type="OrthoDB" id="5705066at2"/>
<evidence type="ECO:0000256" key="5">
    <source>
        <dbReference type="SAM" id="SignalP"/>
    </source>
</evidence>
<keyword evidence="3 5" id="KW-0732">Signal</keyword>
<reference evidence="6 7" key="1">
    <citation type="submission" date="2018-10" db="EMBL/GenBank/DDBJ databases">
        <title>Genomic Encyclopedia of Type Strains, Phase IV (KMG-IV): sequencing the most valuable type-strain genomes for metagenomic binning, comparative biology and taxonomic classification.</title>
        <authorList>
            <person name="Goeker M."/>
        </authorList>
    </citation>
    <scope>NUCLEOTIDE SEQUENCE [LARGE SCALE GENOMIC DNA]</scope>
    <source>
        <strain evidence="6 7">DSM 25080</strain>
    </source>
</reference>
<evidence type="ECO:0000256" key="3">
    <source>
        <dbReference type="ARBA" id="ARBA00022729"/>
    </source>
</evidence>
<feature type="signal peptide" evidence="5">
    <location>
        <begin position="1"/>
        <end position="21"/>
    </location>
</feature>
<evidence type="ECO:0000256" key="4">
    <source>
        <dbReference type="ARBA" id="ARBA00022927"/>
    </source>
</evidence>
<dbReference type="SUPFAM" id="SSF89392">
    <property type="entry name" value="Prokaryotic lipoproteins and lipoprotein localization factors"/>
    <property type="match status" value="1"/>
</dbReference>
<feature type="chain" id="PRO_5018311281" description="Outer membrane lipoprotein carrier protein LolA" evidence="5">
    <location>
        <begin position="22"/>
        <end position="181"/>
    </location>
</feature>
<dbReference type="AlphaFoldDB" id="A0A3M0AU56"/>
<evidence type="ECO:0000256" key="2">
    <source>
        <dbReference type="ARBA" id="ARBA00022448"/>
    </source>
</evidence>
<organism evidence="6 7">
    <name type="scientific">Umboniibacter marinipuniceus</name>
    <dbReference type="NCBI Taxonomy" id="569599"/>
    <lineage>
        <taxon>Bacteria</taxon>
        <taxon>Pseudomonadati</taxon>
        <taxon>Pseudomonadota</taxon>
        <taxon>Gammaproteobacteria</taxon>
        <taxon>Cellvibrionales</taxon>
        <taxon>Cellvibrionaceae</taxon>
        <taxon>Umboniibacter</taxon>
    </lineage>
</organism>
<protein>
    <recommendedName>
        <fullName evidence="8">Outer membrane lipoprotein carrier protein LolA</fullName>
    </recommendedName>
</protein>
<dbReference type="EMBL" id="REFJ01000001">
    <property type="protein sequence ID" value="RMA82482.1"/>
    <property type="molecule type" value="Genomic_DNA"/>
</dbReference>
<evidence type="ECO:0008006" key="8">
    <source>
        <dbReference type="Google" id="ProtNLM"/>
    </source>
</evidence>
<gene>
    <name evidence="6" type="ORF">DFR27_0431</name>
</gene>
<dbReference type="GO" id="GO:0015031">
    <property type="term" value="P:protein transport"/>
    <property type="evidence" value="ECO:0007669"/>
    <property type="project" value="UniProtKB-KW"/>
</dbReference>
<comment type="subunit">
    <text evidence="1">Monomer.</text>
</comment>
<evidence type="ECO:0000256" key="1">
    <source>
        <dbReference type="ARBA" id="ARBA00011245"/>
    </source>
</evidence>
<name>A0A3M0AU56_9GAMM</name>
<keyword evidence="4" id="KW-0653">Protein transport</keyword>
<keyword evidence="2" id="KW-0813">Transport</keyword>
<dbReference type="RefSeq" id="WP_121875811.1">
    <property type="nucleotide sequence ID" value="NZ_REFJ01000001.1"/>
</dbReference>
<evidence type="ECO:0000313" key="6">
    <source>
        <dbReference type="EMBL" id="RMA82482.1"/>
    </source>
</evidence>
<sequence>MIKWLASVVGPLLLLLPSAHADEALERVKDTLASTAESYGVFEQSKTIASLSRPLNASGKFLFEQHRGVVWLTEEPFLSQQCWTADSTSSSSASYWVSAIFAGDFAKLSRFFEVTAQWQDEAWKIRLVPLNEAVAAVISAVEVSGSQHLERIVYREVGGHSTEIKLRVLAERPDINWTSCP</sequence>
<comment type="caution">
    <text evidence="6">The sequence shown here is derived from an EMBL/GenBank/DDBJ whole genome shotgun (WGS) entry which is preliminary data.</text>
</comment>
<accession>A0A3M0AU56</accession>
<evidence type="ECO:0000313" key="7">
    <source>
        <dbReference type="Proteomes" id="UP000267187"/>
    </source>
</evidence>
<dbReference type="Proteomes" id="UP000267187">
    <property type="component" value="Unassembled WGS sequence"/>
</dbReference>
<dbReference type="Gene3D" id="2.50.20.10">
    <property type="entry name" value="Lipoprotein localisation LolA/LolB/LppX"/>
    <property type="match status" value="1"/>
</dbReference>
<keyword evidence="7" id="KW-1185">Reference proteome</keyword>